<evidence type="ECO:0000313" key="5">
    <source>
        <dbReference type="Proteomes" id="UP000045706"/>
    </source>
</evidence>
<proteinExistence type="predicted"/>
<accession>A0A0G4LES1</accession>
<dbReference type="EMBL" id="CVQI01011112">
    <property type="protein sequence ID" value="CRK20537.1"/>
    <property type="molecule type" value="Genomic_DNA"/>
</dbReference>
<dbReference type="AlphaFoldDB" id="A0A0G4LES1"/>
<gene>
    <name evidence="4" type="ORF">BN1723_000354</name>
</gene>
<protein>
    <recommendedName>
        <fullName evidence="3">FMN-dependent dehydrogenase domain-containing protein</fullName>
    </recommendedName>
</protein>
<dbReference type="PANTHER" id="PTHR10578:SF148">
    <property type="entry name" value="L-LACTATE DEHYDROGENASE (CYTOCHROME)"/>
    <property type="match status" value="1"/>
</dbReference>
<name>A0A0G4LES1_VERLO</name>
<dbReference type="InterPro" id="IPR013785">
    <property type="entry name" value="Aldolase_TIM"/>
</dbReference>
<feature type="region of interest" description="Disordered" evidence="2">
    <location>
        <begin position="20"/>
        <end position="40"/>
    </location>
</feature>
<reference evidence="5" key="1">
    <citation type="submission" date="2015-05" db="EMBL/GenBank/DDBJ databases">
        <authorList>
            <person name="Fogelqvist Johan"/>
        </authorList>
    </citation>
    <scope>NUCLEOTIDE SEQUENCE [LARGE SCALE GENOMIC DNA]</scope>
</reference>
<evidence type="ECO:0000256" key="1">
    <source>
        <dbReference type="ARBA" id="ARBA00001917"/>
    </source>
</evidence>
<dbReference type="InterPro" id="IPR000262">
    <property type="entry name" value="FMN-dep_DH"/>
</dbReference>
<evidence type="ECO:0000313" key="4">
    <source>
        <dbReference type="EMBL" id="CRK20537.1"/>
    </source>
</evidence>
<dbReference type="Gene3D" id="3.20.20.70">
    <property type="entry name" value="Aldolase class I"/>
    <property type="match status" value="1"/>
</dbReference>
<comment type="cofactor">
    <cofactor evidence="1">
        <name>FMN</name>
        <dbReference type="ChEBI" id="CHEBI:58210"/>
    </cofactor>
</comment>
<feature type="compositionally biased region" description="Polar residues" evidence="2">
    <location>
        <begin position="20"/>
        <end position="33"/>
    </location>
</feature>
<evidence type="ECO:0000259" key="3">
    <source>
        <dbReference type="Pfam" id="PF01070"/>
    </source>
</evidence>
<sequence length="190" mass="20645">MMIVHRDLSKSDSLHQNQILTSDDLNGRRSNGQGIDFPDGPEWLPAAIKEARRDEDQDRGVTKQIVQQAEKRGCKGLFITVDNSQALCLGARGVGIGRGLPYPLGAYGQPGVESAVQLLQEELERGMRLLGVRNVGELHAGLVTADSLAPHSGYHIDGPREALYEPLEVIAPEASQSLRREAPQFQGTEG</sequence>
<dbReference type="PANTHER" id="PTHR10578">
    <property type="entry name" value="S -2-HYDROXY-ACID OXIDASE-RELATED"/>
    <property type="match status" value="1"/>
</dbReference>
<evidence type="ECO:0000256" key="2">
    <source>
        <dbReference type="SAM" id="MobiDB-lite"/>
    </source>
</evidence>
<feature type="domain" description="FMN-dependent dehydrogenase" evidence="3">
    <location>
        <begin position="85"/>
        <end position="143"/>
    </location>
</feature>
<dbReference type="Pfam" id="PF01070">
    <property type="entry name" value="FMN_dh"/>
    <property type="match status" value="1"/>
</dbReference>
<dbReference type="SUPFAM" id="SSF51395">
    <property type="entry name" value="FMN-linked oxidoreductases"/>
    <property type="match status" value="1"/>
</dbReference>
<dbReference type="Proteomes" id="UP000045706">
    <property type="component" value="Unassembled WGS sequence"/>
</dbReference>
<organism evidence="4 5">
    <name type="scientific">Verticillium longisporum</name>
    <name type="common">Verticillium dahliae var. longisporum</name>
    <dbReference type="NCBI Taxonomy" id="100787"/>
    <lineage>
        <taxon>Eukaryota</taxon>
        <taxon>Fungi</taxon>
        <taxon>Dikarya</taxon>
        <taxon>Ascomycota</taxon>
        <taxon>Pezizomycotina</taxon>
        <taxon>Sordariomycetes</taxon>
        <taxon>Hypocreomycetidae</taxon>
        <taxon>Glomerellales</taxon>
        <taxon>Plectosphaerellaceae</taxon>
        <taxon>Verticillium</taxon>
    </lineage>
</organism>
<dbReference type="GO" id="GO:0006089">
    <property type="term" value="P:lactate metabolic process"/>
    <property type="evidence" value="ECO:0007669"/>
    <property type="project" value="TreeGrafter"/>
</dbReference>
<dbReference type="GO" id="GO:0004460">
    <property type="term" value="F:L-lactate dehydrogenase (cytochrome) activity"/>
    <property type="evidence" value="ECO:0007669"/>
    <property type="project" value="TreeGrafter"/>
</dbReference>